<dbReference type="Proteomes" id="UP000183417">
    <property type="component" value="Unassembled WGS sequence"/>
</dbReference>
<dbReference type="GeneID" id="94695501"/>
<evidence type="ECO:0000313" key="5">
    <source>
        <dbReference type="Proteomes" id="UP000595064"/>
    </source>
</evidence>
<sequence length="131" mass="14179">MPSHFSARTDAALPEGERDPLNRALRDLSHQVGSAMPRNTTPMPISVFKAQYGAVLKQADHDGVALISQGRKRYVIVSEEHMVALSANERAPRTVADICRSLPLPRQAVDLSAAQMSGARGDIDVPARRAP</sequence>
<dbReference type="KEGG" id="dla:I6G47_20910"/>
<dbReference type="EMBL" id="CP065748">
    <property type="protein sequence ID" value="QPS79474.1"/>
    <property type="molecule type" value="Genomic_DNA"/>
</dbReference>
<reference evidence="3 4" key="1">
    <citation type="submission" date="2016-10" db="EMBL/GenBank/DDBJ databases">
        <authorList>
            <person name="de Groot N.N."/>
        </authorList>
    </citation>
    <scope>NUCLEOTIDE SEQUENCE [LARGE SCALE GENOMIC DNA]</scope>
    <source>
        <strain evidence="3 4">LMG 24775</strain>
    </source>
</reference>
<reference evidence="2 5" key="2">
    <citation type="submission" date="2020-12" db="EMBL/GenBank/DDBJ databases">
        <title>FDA dAtabase for Regulatory Grade micrObial Sequences (FDA-ARGOS): Supporting development and validation of Infectious Disease Dx tests.</title>
        <authorList>
            <person name="Sproer C."/>
            <person name="Gronow S."/>
            <person name="Severitt S."/>
            <person name="Schroder I."/>
            <person name="Tallon L."/>
            <person name="Sadzewicz L."/>
            <person name="Zhao X."/>
            <person name="Boylan J."/>
            <person name="Ott S."/>
            <person name="Bowen H."/>
            <person name="Vavikolanu K."/>
            <person name="Mehta A."/>
            <person name="Aluvathingal J."/>
            <person name="Nadendla S."/>
            <person name="Lowell S."/>
            <person name="Myers T."/>
            <person name="Yan Y."/>
            <person name="Sichtig H."/>
        </authorList>
    </citation>
    <scope>NUCLEOTIDE SEQUENCE [LARGE SCALE GENOMIC DNA]</scope>
    <source>
        <strain evidence="2 5">FDAARGOS_890</strain>
    </source>
</reference>
<evidence type="ECO:0000256" key="1">
    <source>
        <dbReference type="SAM" id="MobiDB-lite"/>
    </source>
</evidence>
<name>A0A1H3THX5_9BURK</name>
<evidence type="ECO:0000313" key="2">
    <source>
        <dbReference type="EMBL" id="QPS79474.1"/>
    </source>
</evidence>
<evidence type="ECO:0000313" key="4">
    <source>
        <dbReference type="Proteomes" id="UP000183417"/>
    </source>
</evidence>
<dbReference type="Proteomes" id="UP000595064">
    <property type="component" value="Chromosome"/>
</dbReference>
<dbReference type="EMBL" id="FNPE01000029">
    <property type="protein sequence ID" value="SDZ49826.1"/>
    <property type="molecule type" value="Genomic_DNA"/>
</dbReference>
<dbReference type="RefSeq" id="WP_013804688.1">
    <property type="nucleotide sequence ID" value="NZ_AP025556.1"/>
</dbReference>
<feature type="region of interest" description="Disordered" evidence="1">
    <location>
        <begin position="1"/>
        <end position="22"/>
    </location>
</feature>
<keyword evidence="5" id="KW-1185">Reference proteome</keyword>
<proteinExistence type="predicted"/>
<evidence type="ECO:0000313" key="3">
    <source>
        <dbReference type="EMBL" id="SDZ49826.1"/>
    </source>
</evidence>
<organism evidence="3 4">
    <name type="scientific">Delftia lacustris</name>
    <dbReference type="NCBI Taxonomy" id="558537"/>
    <lineage>
        <taxon>Bacteria</taxon>
        <taxon>Pseudomonadati</taxon>
        <taxon>Pseudomonadota</taxon>
        <taxon>Betaproteobacteria</taxon>
        <taxon>Burkholderiales</taxon>
        <taxon>Comamonadaceae</taxon>
        <taxon>Delftia</taxon>
    </lineage>
</organism>
<dbReference type="AlphaFoldDB" id="A0A1H3THX5"/>
<protein>
    <submittedName>
        <fullName evidence="3">Uncharacterized protein</fullName>
    </submittedName>
</protein>
<gene>
    <name evidence="2" type="ORF">I6G47_20910</name>
    <name evidence="3" type="ORF">SAMN05421547_1294</name>
</gene>
<accession>A0A1H3THX5</accession>